<dbReference type="PROSITE" id="PS50890">
    <property type="entry name" value="PUA"/>
    <property type="match status" value="1"/>
</dbReference>
<dbReference type="CDD" id="cd05288">
    <property type="entry name" value="PGDH"/>
    <property type="match status" value="1"/>
</dbReference>
<dbReference type="InterPro" id="IPR013149">
    <property type="entry name" value="ADH-like_C"/>
</dbReference>
<dbReference type="GO" id="GO:0016628">
    <property type="term" value="F:oxidoreductase activity, acting on the CH-CH group of donors, NAD or NADP as acceptor"/>
    <property type="evidence" value="ECO:0007669"/>
    <property type="project" value="InterPro"/>
</dbReference>
<dbReference type="SMART" id="SM00829">
    <property type="entry name" value="PKS_ER"/>
    <property type="match status" value="1"/>
</dbReference>
<dbReference type="PANTHER" id="PTHR43205">
    <property type="entry name" value="PROSTAGLANDIN REDUCTASE"/>
    <property type="match status" value="1"/>
</dbReference>
<reference evidence="3" key="1">
    <citation type="journal article" date="2020" name="Stud. Mycol.">
        <title>101 Dothideomycetes genomes: a test case for predicting lifestyles and emergence of pathogens.</title>
        <authorList>
            <person name="Haridas S."/>
            <person name="Albert R."/>
            <person name="Binder M."/>
            <person name="Bloem J."/>
            <person name="Labutti K."/>
            <person name="Salamov A."/>
            <person name="Andreopoulos B."/>
            <person name="Baker S."/>
            <person name="Barry K."/>
            <person name="Bills G."/>
            <person name="Bluhm B."/>
            <person name="Cannon C."/>
            <person name="Castanera R."/>
            <person name="Culley D."/>
            <person name="Daum C."/>
            <person name="Ezra D."/>
            <person name="Gonzalez J."/>
            <person name="Henrissat B."/>
            <person name="Kuo A."/>
            <person name="Liang C."/>
            <person name="Lipzen A."/>
            <person name="Lutzoni F."/>
            <person name="Magnuson J."/>
            <person name="Mondo S."/>
            <person name="Nolan M."/>
            <person name="Ohm R."/>
            <person name="Pangilinan J."/>
            <person name="Park H.-J."/>
            <person name="Ramirez L."/>
            <person name="Alfaro M."/>
            <person name="Sun H."/>
            <person name="Tritt A."/>
            <person name="Yoshinaga Y."/>
            <person name="Zwiers L.-H."/>
            <person name="Turgeon B."/>
            <person name="Goodwin S."/>
            <person name="Spatafora J."/>
            <person name="Crous P."/>
            <person name="Grigoriev I."/>
        </authorList>
    </citation>
    <scope>NUCLEOTIDE SEQUENCE</scope>
    <source>
        <strain evidence="3">CBS 161.51</strain>
    </source>
</reference>
<dbReference type="InterPro" id="IPR011032">
    <property type="entry name" value="GroES-like_sf"/>
</dbReference>
<gene>
    <name evidence="3" type="ORF">EJ02DRAFT_28548</name>
</gene>
<dbReference type="InterPro" id="IPR020843">
    <property type="entry name" value="ER"/>
</dbReference>
<dbReference type="Proteomes" id="UP000800038">
    <property type="component" value="Unassembled WGS sequence"/>
</dbReference>
<dbReference type="SUPFAM" id="SSF51735">
    <property type="entry name" value="NAD(P)-binding Rossmann-fold domains"/>
    <property type="match status" value="1"/>
</dbReference>
<name>A0A6A5SE35_9PLEO</name>
<protein>
    <submittedName>
        <fullName evidence="3">NAD(P)-binding protein</fullName>
    </submittedName>
</protein>
<dbReference type="InterPro" id="IPR045010">
    <property type="entry name" value="MDR_fam"/>
</dbReference>
<evidence type="ECO:0000259" key="2">
    <source>
        <dbReference type="SMART" id="SM00829"/>
    </source>
</evidence>
<dbReference type="Pfam" id="PF16884">
    <property type="entry name" value="ADH_N_2"/>
    <property type="match status" value="1"/>
</dbReference>
<keyword evidence="4" id="KW-1185">Reference proteome</keyword>
<feature type="domain" description="Enoyl reductase (ER)" evidence="2">
    <location>
        <begin position="23"/>
        <end position="350"/>
    </location>
</feature>
<dbReference type="Gene3D" id="3.90.180.10">
    <property type="entry name" value="Medium-chain alcohol dehydrogenases, catalytic domain"/>
    <property type="match status" value="1"/>
</dbReference>
<dbReference type="SUPFAM" id="SSF50129">
    <property type="entry name" value="GroES-like"/>
    <property type="match status" value="1"/>
</dbReference>
<evidence type="ECO:0000313" key="4">
    <source>
        <dbReference type="Proteomes" id="UP000800038"/>
    </source>
</evidence>
<dbReference type="FunFam" id="3.40.50.720:FF:000121">
    <property type="entry name" value="Prostaglandin reductase 2"/>
    <property type="match status" value="1"/>
</dbReference>
<dbReference type="Gene3D" id="3.40.50.720">
    <property type="entry name" value="NAD(P)-binding Rossmann-like Domain"/>
    <property type="match status" value="1"/>
</dbReference>
<keyword evidence="1" id="KW-0560">Oxidoreductase</keyword>
<dbReference type="PANTHER" id="PTHR43205:SF19">
    <property type="entry name" value="ENOYL REDUCTASE (ER) DOMAIN-CONTAINING PROTEIN"/>
    <property type="match status" value="1"/>
</dbReference>
<dbReference type="AlphaFoldDB" id="A0A6A5SE35"/>
<dbReference type="EMBL" id="ML976109">
    <property type="protein sequence ID" value="KAF1938293.1"/>
    <property type="molecule type" value="Genomic_DNA"/>
</dbReference>
<dbReference type="InterPro" id="IPR036291">
    <property type="entry name" value="NAD(P)-bd_dom_sf"/>
</dbReference>
<proteinExistence type="predicted"/>
<evidence type="ECO:0000256" key="1">
    <source>
        <dbReference type="ARBA" id="ARBA00023002"/>
    </source>
</evidence>
<accession>A0A6A5SE35</accession>
<dbReference type="InterPro" id="IPR041694">
    <property type="entry name" value="ADH_N_2"/>
</dbReference>
<dbReference type="Pfam" id="PF00107">
    <property type="entry name" value="ADH_zinc_N"/>
    <property type="match status" value="1"/>
</dbReference>
<evidence type="ECO:0000313" key="3">
    <source>
        <dbReference type="EMBL" id="KAF1938293.1"/>
    </source>
</evidence>
<dbReference type="OrthoDB" id="809632at2759"/>
<sequence>MPGQQTRQWLLSNPPENDPVLEGENATFKLETMTLPILGQDQALVKTLYFSNDPAQRGWIQKDVDPERLYVAPVKKGEIMRSFAIAEVVESNADGLKKGQLVMGDLGWTEYAVMNAKELRPIQADESAGIRPTHFIGALGGPGLTAYDGLIDVARATKEDTVVVSGAAGATGSMVVQLAKHVVGCKRVIGIAGGPQKCRWVESLGADVCVDYKAPSFAEDLKKATEGYADVYFDNVGGDILSAMLPRMKRHGRIAACGAVATYNSMGSDAGVKNWFEIISNRIEIKGFIIIDAFESGKAGGWIQELIKGVKEGKIQIGPETETVVPTKFEEVPKTWMMLFKGGNTGKLVTQIEA</sequence>
<organism evidence="3 4">
    <name type="scientific">Clathrospora elynae</name>
    <dbReference type="NCBI Taxonomy" id="706981"/>
    <lineage>
        <taxon>Eukaryota</taxon>
        <taxon>Fungi</taxon>
        <taxon>Dikarya</taxon>
        <taxon>Ascomycota</taxon>
        <taxon>Pezizomycotina</taxon>
        <taxon>Dothideomycetes</taxon>
        <taxon>Pleosporomycetidae</taxon>
        <taxon>Pleosporales</taxon>
        <taxon>Diademaceae</taxon>
        <taxon>Clathrospora</taxon>
    </lineage>
</organism>